<keyword evidence="3" id="KW-1185">Reference proteome</keyword>
<keyword evidence="2" id="KW-0430">Lectin</keyword>
<dbReference type="Gene3D" id="2.60.120.200">
    <property type="match status" value="1"/>
</dbReference>
<organism evidence="2 3">
    <name type="scientific">Marinobacter antarcticus</name>
    <dbReference type="NCBI Taxonomy" id="564117"/>
    <lineage>
        <taxon>Bacteria</taxon>
        <taxon>Pseudomonadati</taxon>
        <taxon>Pseudomonadota</taxon>
        <taxon>Gammaproteobacteria</taxon>
        <taxon>Pseudomonadales</taxon>
        <taxon>Marinobacteraceae</taxon>
        <taxon>Marinobacter</taxon>
    </lineage>
</organism>
<protein>
    <submittedName>
        <fullName evidence="2">Concanavalin A-like lectin/glucanases superfamily protein</fullName>
    </submittedName>
</protein>
<dbReference type="STRING" id="564117.SAMN05216369_1977"/>
<evidence type="ECO:0000313" key="2">
    <source>
        <dbReference type="EMBL" id="SHK42348.1"/>
    </source>
</evidence>
<dbReference type="GO" id="GO:0030246">
    <property type="term" value="F:carbohydrate binding"/>
    <property type="evidence" value="ECO:0007669"/>
    <property type="project" value="UniProtKB-KW"/>
</dbReference>
<dbReference type="InterPro" id="IPR013320">
    <property type="entry name" value="ConA-like_dom_sf"/>
</dbReference>
<dbReference type="Pfam" id="PF13385">
    <property type="entry name" value="Laminin_G_3"/>
    <property type="match status" value="1"/>
</dbReference>
<gene>
    <name evidence="2" type="ORF">SAMN05216369_1977</name>
</gene>
<accession>A0A1M6SCW2</accession>
<dbReference type="EMBL" id="FRAQ01000001">
    <property type="protein sequence ID" value="SHK42348.1"/>
    <property type="molecule type" value="Genomic_DNA"/>
</dbReference>
<dbReference type="AlphaFoldDB" id="A0A1M6SCW2"/>
<proteinExistence type="predicted"/>
<dbReference type="RefSeq" id="WP_228704443.1">
    <property type="nucleotide sequence ID" value="NZ_FRAQ01000001.1"/>
</dbReference>
<feature type="chain" id="PRO_5012138629" evidence="1">
    <location>
        <begin position="31"/>
        <end position="834"/>
    </location>
</feature>
<sequence>MTTMIRKQRKCLRSAATIATLIMTTLLLSACGGESTEVLPNTASNSGSVSYSGPTPAGEDVQNFKLSVWDNLVQDNRCGSCHGAGGQSPTFVDSQNINTAYAQANTIVSLSDPSQSLMVTKVAGGHNCWTTSDSVCADILTTYISNWAGGSASSVKTIELRAPAIKDPGNTVSLPSDSTDFSNTVYPVLTDFCSDCHTDSGQTPYIASSNIETAYEQSKSRINLTTPKNSRLVERLEFDFHNCWTTDCKSDAAYMETKILELSALQELQPVDPDLVTSKALVLNGDGLLANSGGRFEDNIIALYEFKAGEGQTAFDTSGVSPALNLTLSGNVDWVGGWGVDMRPAVQTDQSGMVPAGKAQGSTADSRKLHTLLTGSGEYAIEAWVAPGNITQEDARIVTYSGSATTRNMTLSQSLQRYEVLHRSTTSDENTPFATQDGDKLLQATLQHVVVNYSPGSGRQIFVNGQYSGDMDPDDAGLLSEWDDSFALVLGNETDGNSAWQGAIRMVAIHNRALTPEQVQANFEVGVGQKFFLLFGVSDLVGLNESFIVFEVSQFDSFSYRFTSPFFISLDETVEPSNIPLQGMRLGINGKEAKVGQAWANLDVVLDSDTYEPGTGQPLSRLGTIIALENGPENDEFFLTFDRLGSTTYSRSEPDIAGPAPLPDLPDSSDIGLKTFDEINESMAHMTGIAKTQQDVVRTFTTVKQQLPTVENIEGFLSSHQMAITQVAIQYCDALVSDIPKRQAFFPGFEFSDPAETAFDSVGKRRQITAPLLQRFVGESLATQPNAQEIEGELDILIDELLFCGGETCPSGRTEQIVKASCAAVLGSATTLVQ</sequence>
<reference evidence="3" key="1">
    <citation type="submission" date="2016-11" db="EMBL/GenBank/DDBJ databases">
        <authorList>
            <person name="Varghese N."/>
            <person name="Submissions S."/>
        </authorList>
    </citation>
    <scope>NUCLEOTIDE SEQUENCE [LARGE SCALE GENOMIC DNA]</scope>
    <source>
        <strain evidence="3">CGMCC 1.10835</strain>
    </source>
</reference>
<feature type="signal peptide" evidence="1">
    <location>
        <begin position="1"/>
        <end position="30"/>
    </location>
</feature>
<dbReference type="PROSITE" id="PS51257">
    <property type="entry name" value="PROKAR_LIPOPROTEIN"/>
    <property type="match status" value="1"/>
</dbReference>
<name>A0A1M6SCW2_9GAMM</name>
<evidence type="ECO:0000313" key="3">
    <source>
        <dbReference type="Proteomes" id="UP000184497"/>
    </source>
</evidence>
<evidence type="ECO:0000256" key="1">
    <source>
        <dbReference type="SAM" id="SignalP"/>
    </source>
</evidence>
<dbReference type="Proteomes" id="UP000184497">
    <property type="component" value="Unassembled WGS sequence"/>
</dbReference>
<dbReference type="SUPFAM" id="SSF49899">
    <property type="entry name" value="Concanavalin A-like lectins/glucanases"/>
    <property type="match status" value="1"/>
</dbReference>
<keyword evidence="1" id="KW-0732">Signal</keyword>